<dbReference type="InterPro" id="IPR050549">
    <property type="entry name" value="MFS_Trehalose_Transporter"/>
</dbReference>
<dbReference type="Pfam" id="PF00083">
    <property type="entry name" value="Sugar_tr"/>
    <property type="match status" value="1"/>
</dbReference>
<feature type="transmembrane region" description="Helical" evidence="5">
    <location>
        <begin position="202"/>
        <end position="225"/>
    </location>
</feature>
<dbReference type="PROSITE" id="PS50850">
    <property type="entry name" value="MFS"/>
    <property type="match status" value="1"/>
</dbReference>
<feature type="transmembrane region" description="Helical" evidence="5">
    <location>
        <begin position="83"/>
        <end position="105"/>
    </location>
</feature>
<feature type="transmembrane region" description="Helical" evidence="5">
    <location>
        <begin position="111"/>
        <end position="131"/>
    </location>
</feature>
<evidence type="ECO:0000256" key="2">
    <source>
        <dbReference type="ARBA" id="ARBA00022692"/>
    </source>
</evidence>
<proteinExistence type="predicted"/>
<evidence type="ECO:0000313" key="8">
    <source>
        <dbReference type="Proteomes" id="UP001148838"/>
    </source>
</evidence>
<keyword evidence="8" id="KW-1185">Reference proteome</keyword>
<dbReference type="InterPro" id="IPR003663">
    <property type="entry name" value="Sugar/inositol_transpt"/>
</dbReference>
<dbReference type="InterPro" id="IPR020846">
    <property type="entry name" value="MFS_dom"/>
</dbReference>
<evidence type="ECO:0000313" key="7">
    <source>
        <dbReference type="EMBL" id="KAJ4427050.1"/>
    </source>
</evidence>
<dbReference type="EMBL" id="JAJSOF020000039">
    <property type="protein sequence ID" value="KAJ4427050.1"/>
    <property type="molecule type" value="Genomic_DNA"/>
</dbReference>
<evidence type="ECO:0000259" key="6">
    <source>
        <dbReference type="PROSITE" id="PS50850"/>
    </source>
</evidence>
<keyword evidence="2 5" id="KW-0812">Transmembrane</keyword>
<evidence type="ECO:0000256" key="5">
    <source>
        <dbReference type="SAM" id="Phobius"/>
    </source>
</evidence>
<evidence type="ECO:0000256" key="4">
    <source>
        <dbReference type="ARBA" id="ARBA00023136"/>
    </source>
</evidence>
<sequence length="328" mass="36696">MPVGCILEGPLLDRLGRRVTLIMVNIPSVLGWLIIASASHRHNWFLFQVYVGRLLTGLSSGCTGSPSAVYVSEVLDKKLRGLVITWGSLGVSFGILLVYILRYVFQQNWRLIAGICTFLSSISIVSAWYLLPETPVWLASRGRIRDADVSMRLIRRVPQKQSLPESLQVELDTITTQSALQHSSNWRDKLTFLKRPEAYKPILIMNAFMFFQQFSGIYVIILYGVTIVQEIGITFDGYIVTVIIGIIRLVMSLVISYASKRFGRRFLCNVSGVGMTLSMGILTGLLGLSQGVSHTWLLITPLIIFIVFCTIGFLPLPYAMIGEVFPLR</sequence>
<reference evidence="7 8" key="1">
    <citation type="journal article" date="2022" name="Allergy">
        <title>Genome assembly and annotation of Periplaneta americana reveal a comprehensive cockroach allergen profile.</title>
        <authorList>
            <person name="Wang L."/>
            <person name="Xiong Q."/>
            <person name="Saelim N."/>
            <person name="Wang L."/>
            <person name="Nong W."/>
            <person name="Wan A.T."/>
            <person name="Shi M."/>
            <person name="Liu X."/>
            <person name="Cao Q."/>
            <person name="Hui J.H.L."/>
            <person name="Sookrung N."/>
            <person name="Leung T.F."/>
            <person name="Tungtrongchitr A."/>
            <person name="Tsui S.K.W."/>
        </authorList>
    </citation>
    <scope>NUCLEOTIDE SEQUENCE [LARGE SCALE GENOMIC DNA]</scope>
    <source>
        <strain evidence="7">PWHHKU_190912</strain>
    </source>
</reference>
<feature type="transmembrane region" description="Helical" evidence="5">
    <location>
        <begin position="237"/>
        <end position="259"/>
    </location>
</feature>
<name>A0ABQ8RZR4_PERAM</name>
<evidence type="ECO:0000256" key="3">
    <source>
        <dbReference type="ARBA" id="ARBA00022989"/>
    </source>
</evidence>
<feature type="transmembrane region" description="Helical" evidence="5">
    <location>
        <begin position="295"/>
        <end position="318"/>
    </location>
</feature>
<feature type="transmembrane region" description="Helical" evidence="5">
    <location>
        <begin position="19"/>
        <end position="38"/>
    </location>
</feature>
<dbReference type="SUPFAM" id="SSF103473">
    <property type="entry name" value="MFS general substrate transporter"/>
    <property type="match status" value="1"/>
</dbReference>
<accession>A0ABQ8RZR4</accession>
<dbReference type="PROSITE" id="PS00217">
    <property type="entry name" value="SUGAR_TRANSPORT_2"/>
    <property type="match status" value="1"/>
</dbReference>
<comment type="caution">
    <text evidence="7">The sequence shown here is derived from an EMBL/GenBank/DDBJ whole genome shotgun (WGS) entry which is preliminary data.</text>
</comment>
<dbReference type="PANTHER" id="PTHR48021:SF1">
    <property type="entry name" value="GH07001P-RELATED"/>
    <property type="match status" value="1"/>
</dbReference>
<keyword evidence="4 5" id="KW-0472">Membrane</keyword>
<dbReference type="PANTHER" id="PTHR48021">
    <property type="match status" value="1"/>
</dbReference>
<dbReference type="Gene3D" id="1.20.1250.20">
    <property type="entry name" value="MFS general substrate transporter like domains"/>
    <property type="match status" value="1"/>
</dbReference>
<evidence type="ECO:0000256" key="1">
    <source>
        <dbReference type="ARBA" id="ARBA00004141"/>
    </source>
</evidence>
<dbReference type="Proteomes" id="UP001148838">
    <property type="component" value="Unassembled WGS sequence"/>
</dbReference>
<dbReference type="PRINTS" id="PR00171">
    <property type="entry name" value="SUGRTRNSPORT"/>
</dbReference>
<protein>
    <recommendedName>
        <fullName evidence="6">Major facilitator superfamily (MFS) profile domain-containing protein</fullName>
    </recommendedName>
</protein>
<dbReference type="InterPro" id="IPR005828">
    <property type="entry name" value="MFS_sugar_transport-like"/>
</dbReference>
<comment type="subcellular location">
    <subcellularLocation>
        <location evidence="1">Membrane</location>
        <topology evidence="1">Multi-pass membrane protein</topology>
    </subcellularLocation>
</comment>
<feature type="domain" description="Major facilitator superfamily (MFS) profile" evidence="6">
    <location>
        <begin position="1"/>
        <end position="328"/>
    </location>
</feature>
<organism evidence="7 8">
    <name type="scientific">Periplaneta americana</name>
    <name type="common">American cockroach</name>
    <name type="synonym">Blatta americana</name>
    <dbReference type="NCBI Taxonomy" id="6978"/>
    <lineage>
        <taxon>Eukaryota</taxon>
        <taxon>Metazoa</taxon>
        <taxon>Ecdysozoa</taxon>
        <taxon>Arthropoda</taxon>
        <taxon>Hexapoda</taxon>
        <taxon>Insecta</taxon>
        <taxon>Pterygota</taxon>
        <taxon>Neoptera</taxon>
        <taxon>Polyneoptera</taxon>
        <taxon>Dictyoptera</taxon>
        <taxon>Blattodea</taxon>
        <taxon>Blattoidea</taxon>
        <taxon>Blattidae</taxon>
        <taxon>Blattinae</taxon>
        <taxon>Periplaneta</taxon>
    </lineage>
</organism>
<dbReference type="InterPro" id="IPR036259">
    <property type="entry name" value="MFS_trans_sf"/>
</dbReference>
<feature type="transmembrane region" description="Helical" evidence="5">
    <location>
        <begin position="266"/>
        <end position="289"/>
    </location>
</feature>
<gene>
    <name evidence="7" type="ORF">ANN_26849</name>
</gene>
<keyword evidence="3 5" id="KW-1133">Transmembrane helix</keyword>
<feature type="transmembrane region" description="Helical" evidence="5">
    <location>
        <begin position="50"/>
        <end position="71"/>
    </location>
</feature>
<dbReference type="InterPro" id="IPR005829">
    <property type="entry name" value="Sugar_transporter_CS"/>
</dbReference>